<gene>
    <name evidence="4" type="ORF">TJEJU_1344</name>
</gene>
<organism evidence="4 5">
    <name type="scientific">Tenacibaculum jejuense</name>
    <dbReference type="NCBI Taxonomy" id="584609"/>
    <lineage>
        <taxon>Bacteria</taxon>
        <taxon>Pseudomonadati</taxon>
        <taxon>Bacteroidota</taxon>
        <taxon>Flavobacteriia</taxon>
        <taxon>Flavobacteriales</taxon>
        <taxon>Flavobacteriaceae</taxon>
        <taxon>Tenacibaculum</taxon>
    </lineage>
</organism>
<dbReference type="PANTHER" id="PTHR33371">
    <property type="entry name" value="INTERMEMBRANE PHOSPHOLIPID TRANSPORT SYSTEM BINDING PROTEIN MLAD-RELATED"/>
    <property type="match status" value="1"/>
</dbReference>
<keyword evidence="1" id="KW-0175">Coiled coil</keyword>
<keyword evidence="2" id="KW-0812">Transmembrane</keyword>
<dbReference type="KEGG" id="tje:TJEJU_1344"/>
<keyword evidence="2" id="KW-1133">Transmembrane helix</keyword>
<dbReference type="Pfam" id="PF02470">
    <property type="entry name" value="MlaD"/>
    <property type="match status" value="1"/>
</dbReference>
<dbReference type="InterPro" id="IPR052336">
    <property type="entry name" value="MlaD_Phospholipid_Transporter"/>
</dbReference>
<sequence length="322" mass="35831">MSKELKTGIITLLIIALGIWGYNFLKRQDVFKGSARHFFVEYDNINGLSEASIVTINGLQVGKVDQITFNTNPEKKGSLLVKFSLQNNFEFSNKSIAKIYPAGLMGGQNLAIIPDYTGEMAVSGDYLVGEIKSDLFSAVGEKFNPIQSKLENVLVHVDSLVVGFNQTLNKEARNSLNRSILGFEGTVYNLNKTMRSINKLLEDNKVKVGVTLDNTKKITENVSKITEDLAKAELGKTIKKLENTIDNANGLLLGMKEGKGTLGKLVSDDKLYTNLANATKEMEELLREMKLNPKRFVHFSLFGKKPKPYNEENNKKNVSNDK</sequence>
<evidence type="ECO:0000313" key="5">
    <source>
        <dbReference type="Proteomes" id="UP000215214"/>
    </source>
</evidence>
<accession>A0A238U927</accession>
<protein>
    <recommendedName>
        <fullName evidence="3">Mce/MlaD domain-containing protein</fullName>
    </recommendedName>
</protein>
<evidence type="ECO:0000256" key="2">
    <source>
        <dbReference type="SAM" id="Phobius"/>
    </source>
</evidence>
<dbReference type="PANTHER" id="PTHR33371:SF4">
    <property type="entry name" value="INTERMEMBRANE PHOSPHOLIPID TRANSPORT SYSTEM BINDING PROTEIN MLAD"/>
    <property type="match status" value="1"/>
</dbReference>
<dbReference type="InterPro" id="IPR003399">
    <property type="entry name" value="Mce/MlaD"/>
</dbReference>
<evidence type="ECO:0000259" key="3">
    <source>
        <dbReference type="Pfam" id="PF02470"/>
    </source>
</evidence>
<keyword evidence="2" id="KW-0472">Membrane</keyword>
<reference evidence="4 5" key="1">
    <citation type="submission" date="2017-07" db="EMBL/GenBank/DDBJ databases">
        <authorList>
            <person name="Sun Z.S."/>
            <person name="Albrecht U."/>
            <person name="Echele G."/>
            <person name="Lee C.C."/>
        </authorList>
    </citation>
    <scope>NUCLEOTIDE SEQUENCE [LARGE SCALE GENOMIC DNA]</scope>
    <source>
        <strain evidence="5">type strain: KCTC 22618</strain>
    </source>
</reference>
<dbReference type="AlphaFoldDB" id="A0A238U927"/>
<keyword evidence="5" id="KW-1185">Reference proteome</keyword>
<dbReference type="EMBL" id="LT899436">
    <property type="protein sequence ID" value="SNR15078.1"/>
    <property type="molecule type" value="Genomic_DNA"/>
</dbReference>
<dbReference type="OrthoDB" id="9769132at2"/>
<dbReference type="Proteomes" id="UP000215214">
    <property type="component" value="Chromosome TJEJU"/>
</dbReference>
<name>A0A238U927_9FLAO</name>
<dbReference type="RefSeq" id="WP_095070555.1">
    <property type="nucleotide sequence ID" value="NZ_LT899436.1"/>
</dbReference>
<feature type="domain" description="Mce/MlaD" evidence="3">
    <location>
        <begin position="36"/>
        <end position="114"/>
    </location>
</feature>
<feature type="coiled-coil region" evidence="1">
    <location>
        <begin position="231"/>
        <end position="292"/>
    </location>
</feature>
<evidence type="ECO:0000313" key="4">
    <source>
        <dbReference type="EMBL" id="SNR15078.1"/>
    </source>
</evidence>
<proteinExistence type="predicted"/>
<evidence type="ECO:0000256" key="1">
    <source>
        <dbReference type="SAM" id="Coils"/>
    </source>
</evidence>
<feature type="transmembrane region" description="Helical" evidence="2">
    <location>
        <begin position="7"/>
        <end position="25"/>
    </location>
</feature>